<accession>A0A9W3CHI2</accession>
<evidence type="ECO:0000313" key="2">
    <source>
        <dbReference type="Proteomes" id="UP000504610"/>
    </source>
</evidence>
<dbReference type="AlphaFoldDB" id="A0A9W3CHI2"/>
<feature type="domain" description="Reverse transcriptase zinc-binding" evidence="1">
    <location>
        <begin position="113"/>
        <end position="195"/>
    </location>
</feature>
<reference evidence="2" key="1">
    <citation type="journal article" date="2019" name="Database">
        <title>The radish genome database (RadishGD): an integrated information resource for radish genomics.</title>
        <authorList>
            <person name="Yu H.J."/>
            <person name="Baek S."/>
            <person name="Lee Y.J."/>
            <person name="Cho A."/>
            <person name="Mun J.H."/>
        </authorList>
    </citation>
    <scope>NUCLEOTIDE SEQUENCE [LARGE SCALE GENOMIC DNA]</scope>
    <source>
        <strain evidence="2">cv. WK10039</strain>
    </source>
</reference>
<dbReference type="PANTHER" id="PTHR33116">
    <property type="entry name" value="REVERSE TRANSCRIPTASE ZINC-BINDING DOMAIN-CONTAINING PROTEIN-RELATED-RELATED"/>
    <property type="match status" value="1"/>
</dbReference>
<reference evidence="3" key="2">
    <citation type="submission" date="2025-08" db="UniProtKB">
        <authorList>
            <consortium name="RefSeq"/>
        </authorList>
    </citation>
    <scope>IDENTIFICATION</scope>
    <source>
        <tissue evidence="3">Leaf</tissue>
    </source>
</reference>
<evidence type="ECO:0000259" key="1">
    <source>
        <dbReference type="Pfam" id="PF13966"/>
    </source>
</evidence>
<organism evidence="2 3">
    <name type="scientific">Raphanus sativus</name>
    <name type="common">Radish</name>
    <name type="synonym">Raphanus raphanistrum var. sativus</name>
    <dbReference type="NCBI Taxonomy" id="3726"/>
    <lineage>
        <taxon>Eukaryota</taxon>
        <taxon>Viridiplantae</taxon>
        <taxon>Streptophyta</taxon>
        <taxon>Embryophyta</taxon>
        <taxon>Tracheophyta</taxon>
        <taxon>Spermatophyta</taxon>
        <taxon>Magnoliopsida</taxon>
        <taxon>eudicotyledons</taxon>
        <taxon>Gunneridae</taxon>
        <taxon>Pentapetalae</taxon>
        <taxon>rosids</taxon>
        <taxon>malvids</taxon>
        <taxon>Brassicales</taxon>
        <taxon>Brassicaceae</taxon>
        <taxon>Brassiceae</taxon>
        <taxon>Raphanus</taxon>
    </lineage>
</organism>
<dbReference type="PANTHER" id="PTHR33116:SF66">
    <property type="entry name" value="REVERSE TRANSCRIPTASE ZINC-BINDING DOMAIN-CONTAINING PROTEIN"/>
    <property type="match status" value="1"/>
</dbReference>
<keyword evidence="2" id="KW-1185">Reference proteome</keyword>
<sequence length="296" mass="35478">MWRKLLKLREEAYRFFKMEVRDGQSTYFWFDNWLGKGRLIDITGAVGTTYIGLPRRATVSDAVKQNSWAIRGQRSRHYHGLYDTIVAETVPAPHRGRDIVLWNQGEDDYQEKFSTTKTWEQIRVKKDTVQWSRVVWFTQRIPRFSFITWLAVRNMLATGDRMRAWGMIQECTLCGERDETRDHLFFAFPYSFTVWHRLANRILGTHIDPDWQLTLENLQGQRAGTLDTILLKMLFQMTIYHLWRERNARRHHTSWITAEAMRGKIDKMMRNRISSLKYRAGYKYARLLQRWFSHTS</sequence>
<dbReference type="OrthoDB" id="1938625at2759"/>
<dbReference type="RefSeq" id="XP_056850955.1">
    <property type="nucleotide sequence ID" value="XM_056994975.1"/>
</dbReference>
<dbReference type="Pfam" id="PF13966">
    <property type="entry name" value="zf-RVT"/>
    <property type="match status" value="1"/>
</dbReference>
<dbReference type="Proteomes" id="UP000504610">
    <property type="component" value="Chromosome 9"/>
</dbReference>
<dbReference type="InterPro" id="IPR026960">
    <property type="entry name" value="RVT-Znf"/>
</dbReference>
<name>A0A9W3CHI2_RAPSA</name>
<protein>
    <submittedName>
        <fullName evidence="3">Uncharacterized protein LOC130500211</fullName>
    </submittedName>
</protein>
<dbReference type="GeneID" id="130500211"/>
<proteinExistence type="predicted"/>
<dbReference type="KEGG" id="rsz:130500211"/>
<evidence type="ECO:0000313" key="3">
    <source>
        <dbReference type="RefSeq" id="XP_056850955.1"/>
    </source>
</evidence>
<gene>
    <name evidence="3" type="primary">LOC130500211</name>
</gene>